<dbReference type="Pfam" id="PF13613">
    <property type="entry name" value="HTH_Tnp_4"/>
    <property type="match status" value="1"/>
</dbReference>
<organism evidence="2 3">
    <name type="scientific">Catenuloplanes niger</name>
    <dbReference type="NCBI Taxonomy" id="587534"/>
    <lineage>
        <taxon>Bacteria</taxon>
        <taxon>Bacillati</taxon>
        <taxon>Actinomycetota</taxon>
        <taxon>Actinomycetes</taxon>
        <taxon>Micromonosporales</taxon>
        <taxon>Micromonosporaceae</taxon>
        <taxon>Catenuloplanes</taxon>
    </lineage>
</organism>
<keyword evidence="3" id="KW-1185">Reference proteome</keyword>
<reference evidence="2 3" key="1">
    <citation type="submission" date="2023-07" db="EMBL/GenBank/DDBJ databases">
        <title>Sequencing the genomes of 1000 actinobacteria strains.</title>
        <authorList>
            <person name="Klenk H.-P."/>
        </authorList>
    </citation>
    <scope>NUCLEOTIDE SEQUENCE [LARGE SCALE GENOMIC DNA]</scope>
    <source>
        <strain evidence="2 3">DSM 44711</strain>
    </source>
</reference>
<sequence length="143" mass="16397">MSSRTLNHLADPIRDHRQQRKSRWRRLTPGRQALLALAHLRNGDTYSRLAAGFEIVIATVWRYVQEAILLLSTAADGLEAAMRRIRLLTYVILDGTLVLIDRVADQKPYYWRKTLTSWDERAGRRRRGRASGVGVGCAARRRS</sequence>
<gene>
    <name evidence="2" type="ORF">J2S44_000291</name>
</gene>
<proteinExistence type="predicted"/>
<evidence type="ECO:0000313" key="2">
    <source>
        <dbReference type="EMBL" id="MDR7320041.1"/>
    </source>
</evidence>
<dbReference type="EMBL" id="JAVDYC010000001">
    <property type="protein sequence ID" value="MDR7320041.1"/>
    <property type="molecule type" value="Genomic_DNA"/>
</dbReference>
<dbReference type="Proteomes" id="UP001183629">
    <property type="component" value="Unassembled WGS sequence"/>
</dbReference>
<evidence type="ECO:0000259" key="1">
    <source>
        <dbReference type="Pfam" id="PF13613"/>
    </source>
</evidence>
<name>A0AAE3ZIY9_9ACTN</name>
<evidence type="ECO:0000313" key="3">
    <source>
        <dbReference type="Proteomes" id="UP001183629"/>
    </source>
</evidence>
<protein>
    <recommendedName>
        <fullName evidence="1">Transposase Helix-turn-helix domain-containing protein</fullName>
    </recommendedName>
</protein>
<accession>A0AAE3ZIY9</accession>
<comment type="caution">
    <text evidence="2">The sequence shown here is derived from an EMBL/GenBank/DDBJ whole genome shotgun (WGS) entry which is preliminary data.</text>
</comment>
<dbReference type="RefSeq" id="WP_374727794.1">
    <property type="nucleotide sequence ID" value="NZ_JAVDYC010000001.1"/>
</dbReference>
<feature type="domain" description="Transposase Helix-turn-helix" evidence="1">
    <location>
        <begin position="25"/>
        <end position="71"/>
    </location>
</feature>
<dbReference type="AlphaFoldDB" id="A0AAE3ZIY9"/>
<dbReference type="InterPro" id="IPR027805">
    <property type="entry name" value="Transposase_HTH_dom"/>
</dbReference>